<sequence length="993" mass="112719">MPTTCESCGRSFSDDGYIRHIRTTQKRGCAALAEDNTYQPPLELIRNLHDLERGETSPQVDPEQDYFGDYADLEEPRDFSNWHSESGKDGSDFSTMELEGAESSGRIENHADDDEERDERQIADVDIDMDAEVDYGEMEYGRVDDKEDGYFSYSDLGEDELELKAENARCERSWEPSPPSSPSPFSAPTMLLTNAVPDVDFPVNNLLEAEIALPKRPYVQHYPDPRAGAPTGHRAPEHERYQGNLHQPGGPHSPWYPFVSEINWSVARWAKTRGSSSTALTELLSIPGLCEKLGLSYKSANELNNIIDKNIPLTRPPFQVEEVVVQGEAFEVYFRDINACVKALYSEPQFAKYMKYAPEKHFADSFLETRMYHDMHTGGWWWSRQEILDREHPGATIIPVILSTDKTLVTMFHGKSAYPIYLTIGNIPKEIRRKPSCRAYILIGYLPTSKLEHITNKSSRRKSLANLFHAAMNYIVSPLATSGLDGIHLTGGDGIERRGHPLFAAYCTDYPEQVLVACCKTGTCAECTILREFMGNDTALHPVRDLLKILLALDKFDNEGPLEFNKACKEAGIKNIYHPFWQDLPYSNLYQGVLKHLKEWIDARCRRLPPNHHVHLFMKGISSLSRITGQEHNNISRFLLSIIVDIPLPGGLAAPLQTDKTLIIYQSALEQFHADKQIFDFRLPKLRFLNHYVKKCKFIGTYDNTNTEYTERLHIDLAKDAYCATNHKDEYPQMTLWLERKEKVMRHASYLDWIVPVDWIPPALSYQRTLHIVDLPTADRRYNVPFFNAALASLSGTLLEAAALDIDTDFSFKIGVYHLIKYTRIDPVTLACGTVDSIHIQPSSQDRRNRPVPGRFDAALVRVRDDTNEPVKAFRVGQVRLVFSLPLATMSSLCKDVPFSKWPKHLAYIEWFSAFSKPGANHLLYKITQSVSPEGGNLASVVDLTRVMRSVALTPCFGKVADRTWASSNVMDKCKSFLVNPFPDQHDHLLYVL</sequence>
<evidence type="ECO:0000256" key="1">
    <source>
        <dbReference type="SAM" id="MobiDB-lite"/>
    </source>
</evidence>
<feature type="compositionally biased region" description="Acidic residues" evidence="1">
    <location>
        <begin position="62"/>
        <end position="73"/>
    </location>
</feature>
<accession>A0A6A4HE47</accession>
<dbReference type="Pfam" id="PF18759">
    <property type="entry name" value="Plavaka"/>
    <property type="match status" value="1"/>
</dbReference>
<name>A0A6A4HE47_9AGAR</name>
<reference evidence="2" key="1">
    <citation type="journal article" date="2019" name="Environ. Microbiol.">
        <title>Fungal ecological strategies reflected in gene transcription - a case study of two litter decomposers.</title>
        <authorList>
            <person name="Barbi F."/>
            <person name="Kohler A."/>
            <person name="Barry K."/>
            <person name="Baskaran P."/>
            <person name="Daum C."/>
            <person name="Fauchery L."/>
            <person name="Ihrmark K."/>
            <person name="Kuo A."/>
            <person name="LaButti K."/>
            <person name="Lipzen A."/>
            <person name="Morin E."/>
            <person name="Grigoriev I.V."/>
            <person name="Henrissat B."/>
            <person name="Lindahl B."/>
            <person name="Martin F."/>
        </authorList>
    </citation>
    <scope>NUCLEOTIDE SEQUENCE</scope>
    <source>
        <strain evidence="2">JB14</strain>
    </source>
</reference>
<evidence type="ECO:0008006" key="4">
    <source>
        <dbReference type="Google" id="ProtNLM"/>
    </source>
</evidence>
<protein>
    <recommendedName>
        <fullName evidence="4">C2H2-type domain-containing protein</fullName>
    </recommendedName>
</protein>
<feature type="region of interest" description="Disordered" evidence="1">
    <location>
        <begin position="54"/>
        <end position="123"/>
    </location>
</feature>
<gene>
    <name evidence="2" type="ORF">BT96DRAFT_1039266</name>
</gene>
<dbReference type="Proteomes" id="UP000799118">
    <property type="component" value="Unassembled WGS sequence"/>
</dbReference>
<proteinExistence type="predicted"/>
<dbReference type="AlphaFoldDB" id="A0A6A4HE47"/>
<evidence type="ECO:0000313" key="3">
    <source>
        <dbReference type="Proteomes" id="UP000799118"/>
    </source>
</evidence>
<dbReference type="OrthoDB" id="2418900at2759"/>
<organism evidence="2 3">
    <name type="scientific">Gymnopus androsaceus JB14</name>
    <dbReference type="NCBI Taxonomy" id="1447944"/>
    <lineage>
        <taxon>Eukaryota</taxon>
        <taxon>Fungi</taxon>
        <taxon>Dikarya</taxon>
        <taxon>Basidiomycota</taxon>
        <taxon>Agaricomycotina</taxon>
        <taxon>Agaricomycetes</taxon>
        <taxon>Agaricomycetidae</taxon>
        <taxon>Agaricales</taxon>
        <taxon>Marasmiineae</taxon>
        <taxon>Omphalotaceae</taxon>
        <taxon>Gymnopus</taxon>
    </lineage>
</organism>
<dbReference type="EMBL" id="ML769510">
    <property type="protein sequence ID" value="KAE9396672.1"/>
    <property type="molecule type" value="Genomic_DNA"/>
</dbReference>
<keyword evidence="3" id="KW-1185">Reference proteome</keyword>
<evidence type="ECO:0000313" key="2">
    <source>
        <dbReference type="EMBL" id="KAE9396672.1"/>
    </source>
</evidence>
<feature type="compositionally biased region" description="Basic and acidic residues" evidence="1">
    <location>
        <begin position="74"/>
        <end position="91"/>
    </location>
</feature>
<dbReference type="InterPro" id="IPR041078">
    <property type="entry name" value="Plavaka"/>
</dbReference>